<feature type="transmembrane region" description="Helical" evidence="13">
    <location>
        <begin position="193"/>
        <end position="216"/>
    </location>
</feature>
<dbReference type="InterPro" id="IPR039421">
    <property type="entry name" value="Type_1_exporter"/>
</dbReference>
<keyword evidence="11" id="KW-0325">Glycoprotein</keyword>
<keyword evidence="5 13" id="KW-0812">Transmembrane</keyword>
<dbReference type="EMBL" id="LHPM01000019">
    <property type="protein sequence ID" value="OAL61651.1"/>
    <property type="molecule type" value="Genomic_DNA"/>
</dbReference>
<feature type="transmembrane region" description="Helical" evidence="13">
    <location>
        <begin position="837"/>
        <end position="857"/>
    </location>
</feature>
<accession>A0A178ENH2</accession>
<feature type="transmembrane region" description="Helical" evidence="13">
    <location>
        <begin position="40"/>
        <end position="68"/>
    </location>
</feature>
<evidence type="ECO:0000256" key="2">
    <source>
        <dbReference type="ARBA" id="ARBA00007577"/>
    </source>
</evidence>
<dbReference type="SUPFAM" id="SSF90123">
    <property type="entry name" value="ABC transporter transmembrane region"/>
    <property type="match status" value="2"/>
</dbReference>
<keyword evidence="8" id="KW-0067">ATP-binding</keyword>
<evidence type="ECO:0000259" key="14">
    <source>
        <dbReference type="PROSITE" id="PS50893"/>
    </source>
</evidence>
<evidence type="ECO:0000256" key="6">
    <source>
        <dbReference type="ARBA" id="ARBA00022737"/>
    </source>
</evidence>
<dbReference type="Pfam" id="PF00005">
    <property type="entry name" value="ABC_tran"/>
    <property type="match status" value="2"/>
</dbReference>
<feature type="domain" description="ABC transmembrane type-1" evidence="15">
    <location>
        <begin position="45"/>
        <end position="337"/>
    </location>
</feature>
<comment type="caution">
    <text evidence="16">The sequence shown here is derived from an EMBL/GenBank/DDBJ whole genome shotgun (WGS) entry which is preliminary data.</text>
</comment>
<dbReference type="InterPro" id="IPR003439">
    <property type="entry name" value="ABC_transporter-like_ATP-bd"/>
</dbReference>
<feature type="domain" description="ABC transporter" evidence="14">
    <location>
        <begin position="1014"/>
        <end position="1251"/>
    </location>
</feature>
<evidence type="ECO:0000256" key="4">
    <source>
        <dbReference type="ARBA" id="ARBA00022475"/>
    </source>
</evidence>
<evidence type="ECO:0000256" key="1">
    <source>
        <dbReference type="ARBA" id="ARBA00004651"/>
    </source>
</evidence>
<dbReference type="Pfam" id="PF00664">
    <property type="entry name" value="ABC_membrane"/>
    <property type="match status" value="2"/>
</dbReference>
<feature type="region of interest" description="Disordered" evidence="12">
    <location>
        <begin position="1"/>
        <end position="28"/>
    </location>
</feature>
<evidence type="ECO:0000256" key="8">
    <source>
        <dbReference type="ARBA" id="ARBA00022840"/>
    </source>
</evidence>
<dbReference type="FunFam" id="3.40.50.300:FF:000913">
    <property type="entry name" value="ABC multidrug transporter SitT"/>
    <property type="match status" value="1"/>
</dbReference>
<comment type="similarity">
    <text evidence="2">Belongs to the ABC transporter superfamily. ABCB family. Multidrug resistance exporter (TC 3.A.1.201) subfamily.</text>
</comment>
<dbReference type="GO" id="GO:0090374">
    <property type="term" value="P:oligopeptide export from mitochondrion"/>
    <property type="evidence" value="ECO:0007669"/>
    <property type="project" value="TreeGrafter"/>
</dbReference>
<dbReference type="VEuPathDB" id="FungiDB:TERG_08591"/>
<protein>
    <submittedName>
        <fullName evidence="16">Uncharacterized protein</fullName>
    </submittedName>
</protein>
<dbReference type="InterPro" id="IPR017871">
    <property type="entry name" value="ABC_transporter-like_CS"/>
</dbReference>
<dbReference type="Gene3D" id="3.40.50.300">
    <property type="entry name" value="P-loop containing nucleotide triphosphate hydrolases"/>
    <property type="match status" value="2"/>
</dbReference>
<dbReference type="CDD" id="cd18577">
    <property type="entry name" value="ABC_6TM_Pgp_ABCB1_D1_like"/>
    <property type="match status" value="1"/>
</dbReference>
<keyword evidence="3" id="KW-0813">Transport</keyword>
<dbReference type="InterPro" id="IPR011527">
    <property type="entry name" value="ABC1_TM_dom"/>
</dbReference>
<evidence type="ECO:0000256" key="5">
    <source>
        <dbReference type="ARBA" id="ARBA00022692"/>
    </source>
</evidence>
<dbReference type="InterPro" id="IPR003593">
    <property type="entry name" value="AAA+_ATPase"/>
</dbReference>
<dbReference type="CDD" id="cd03249">
    <property type="entry name" value="ABC_MTABC3_MDL1_MDL2"/>
    <property type="match status" value="1"/>
</dbReference>
<dbReference type="InterPro" id="IPR036640">
    <property type="entry name" value="ABC1_TM_sf"/>
</dbReference>
<evidence type="ECO:0000313" key="16">
    <source>
        <dbReference type="EMBL" id="OAL61651.1"/>
    </source>
</evidence>
<dbReference type="PANTHER" id="PTHR43394">
    <property type="entry name" value="ATP-DEPENDENT PERMEASE MDL1, MITOCHONDRIAL"/>
    <property type="match status" value="1"/>
</dbReference>
<evidence type="ECO:0000256" key="10">
    <source>
        <dbReference type="ARBA" id="ARBA00023136"/>
    </source>
</evidence>
<gene>
    <name evidence="16" type="ORF">A7C99_6218</name>
</gene>
<dbReference type="CDD" id="cd18578">
    <property type="entry name" value="ABC_6TM_Pgp_ABCB1_D2_like"/>
    <property type="match status" value="1"/>
</dbReference>
<evidence type="ECO:0000256" key="13">
    <source>
        <dbReference type="SAM" id="Phobius"/>
    </source>
</evidence>
<dbReference type="VEuPathDB" id="FungiDB:TERG_08751"/>
<dbReference type="PROSITE" id="PS50929">
    <property type="entry name" value="ABC_TM1F"/>
    <property type="match status" value="2"/>
</dbReference>
<evidence type="ECO:0000259" key="15">
    <source>
        <dbReference type="PROSITE" id="PS50929"/>
    </source>
</evidence>
<evidence type="ECO:0000256" key="11">
    <source>
        <dbReference type="ARBA" id="ARBA00023180"/>
    </source>
</evidence>
<dbReference type="SUPFAM" id="SSF52540">
    <property type="entry name" value="P-loop containing nucleoside triphosphate hydrolases"/>
    <property type="match status" value="3"/>
</dbReference>
<dbReference type="GO" id="GO:0005524">
    <property type="term" value="F:ATP binding"/>
    <property type="evidence" value="ECO:0007669"/>
    <property type="project" value="UniProtKB-KW"/>
</dbReference>
<feature type="domain" description="ABC transmembrane type-1" evidence="15">
    <location>
        <begin position="747"/>
        <end position="981"/>
    </location>
</feature>
<dbReference type="PANTHER" id="PTHR43394:SF11">
    <property type="entry name" value="ATP-BINDING CASSETTE TRANSPORTER"/>
    <property type="match status" value="1"/>
</dbReference>
<evidence type="ECO:0000313" key="17">
    <source>
        <dbReference type="Proteomes" id="UP000243015"/>
    </source>
</evidence>
<proteinExistence type="inferred from homology"/>
<feature type="transmembrane region" description="Helical" evidence="13">
    <location>
        <begin position="308"/>
        <end position="329"/>
    </location>
</feature>
<evidence type="ECO:0000256" key="3">
    <source>
        <dbReference type="ARBA" id="ARBA00022448"/>
    </source>
</evidence>
<dbReference type="AlphaFoldDB" id="A0A178ENH2"/>
<keyword evidence="10 13" id="KW-0472">Membrane</keyword>
<dbReference type="GO" id="GO:0015421">
    <property type="term" value="F:ABC-type oligopeptide transporter activity"/>
    <property type="evidence" value="ECO:0007669"/>
    <property type="project" value="TreeGrafter"/>
</dbReference>
<keyword evidence="6" id="KW-0677">Repeat</keyword>
<dbReference type="GO" id="GO:0005886">
    <property type="term" value="C:plasma membrane"/>
    <property type="evidence" value="ECO:0007669"/>
    <property type="project" value="UniProtKB-SubCell"/>
</dbReference>
<feature type="transmembrane region" description="Helical" evidence="13">
    <location>
        <begin position="169"/>
        <end position="187"/>
    </location>
</feature>
<keyword evidence="4" id="KW-1003">Cell membrane</keyword>
<feature type="region of interest" description="Disordered" evidence="12">
    <location>
        <begin position="433"/>
        <end position="454"/>
    </location>
</feature>
<dbReference type="SMART" id="SM00382">
    <property type="entry name" value="AAA"/>
    <property type="match status" value="2"/>
</dbReference>
<feature type="domain" description="ABC transporter" evidence="14">
    <location>
        <begin position="370"/>
        <end position="652"/>
    </location>
</feature>
<feature type="transmembrane region" description="Helical" evidence="13">
    <location>
        <begin position="273"/>
        <end position="296"/>
    </location>
</feature>
<evidence type="ECO:0000256" key="7">
    <source>
        <dbReference type="ARBA" id="ARBA00022741"/>
    </source>
</evidence>
<feature type="transmembrane region" description="Helical" evidence="13">
    <location>
        <begin position="724"/>
        <end position="741"/>
    </location>
</feature>
<comment type="subcellular location">
    <subcellularLocation>
        <location evidence="1">Cell membrane</location>
        <topology evidence="1">Multi-pass membrane protein</topology>
    </subcellularLocation>
</comment>
<dbReference type="Proteomes" id="UP000243015">
    <property type="component" value="Unassembled WGS sequence"/>
</dbReference>
<dbReference type="Gene3D" id="1.20.1560.10">
    <property type="entry name" value="ABC transporter type 1, transmembrane domain"/>
    <property type="match status" value="2"/>
</dbReference>
<organism evidence="16 17">
    <name type="scientific">Trichophyton rubrum</name>
    <name type="common">Athlete's foot fungus</name>
    <name type="synonym">Epidermophyton rubrum</name>
    <dbReference type="NCBI Taxonomy" id="5551"/>
    <lineage>
        <taxon>Eukaryota</taxon>
        <taxon>Fungi</taxon>
        <taxon>Dikarya</taxon>
        <taxon>Ascomycota</taxon>
        <taxon>Pezizomycotina</taxon>
        <taxon>Eurotiomycetes</taxon>
        <taxon>Eurotiomycetidae</taxon>
        <taxon>Onygenales</taxon>
        <taxon>Arthrodermataceae</taxon>
        <taxon>Trichophyton</taxon>
    </lineage>
</organism>
<dbReference type="GO" id="GO:0005743">
    <property type="term" value="C:mitochondrial inner membrane"/>
    <property type="evidence" value="ECO:0007669"/>
    <property type="project" value="TreeGrafter"/>
</dbReference>
<dbReference type="PROSITE" id="PS00211">
    <property type="entry name" value="ABC_TRANSPORTER_1"/>
    <property type="match status" value="2"/>
</dbReference>
<dbReference type="GO" id="GO:0016887">
    <property type="term" value="F:ATP hydrolysis activity"/>
    <property type="evidence" value="ECO:0007669"/>
    <property type="project" value="InterPro"/>
</dbReference>
<dbReference type="PROSITE" id="PS50893">
    <property type="entry name" value="ABC_TRANSPORTER_2"/>
    <property type="match status" value="2"/>
</dbReference>
<keyword evidence="7" id="KW-0547">Nucleotide-binding</keyword>
<keyword evidence="9 13" id="KW-1133">Transmembrane helix</keyword>
<feature type="compositionally biased region" description="Basic and acidic residues" evidence="12">
    <location>
        <begin position="10"/>
        <end position="28"/>
    </location>
</feature>
<reference evidence="16 17" key="1">
    <citation type="submission" date="2016-05" db="EMBL/GenBank/DDBJ databases">
        <title>Genome sequencing of Trichophyton rubrum CMCC(F)T1i isolated from hair.</title>
        <authorList>
            <person name="Zhan P."/>
            <person name="Tao Y."/>
            <person name="Liu W."/>
        </authorList>
    </citation>
    <scope>NUCLEOTIDE SEQUENCE [LARGE SCALE GENOMIC DNA]</scope>
    <source>
        <strain evidence="17">CMCC(F)T1i</strain>
    </source>
</reference>
<evidence type="ECO:0000256" key="9">
    <source>
        <dbReference type="ARBA" id="ARBA00022989"/>
    </source>
</evidence>
<feature type="transmembrane region" description="Helical" evidence="13">
    <location>
        <begin position="808"/>
        <end position="831"/>
    </location>
</feature>
<feature type="transmembrane region" description="Helical" evidence="13">
    <location>
        <begin position="94"/>
        <end position="115"/>
    </location>
</feature>
<sequence>MAAKAKAKKDKKEEEEKGEDKEDKKEEEEKAPFSNLWADLALMGLAFFCSAGAGIALPLMNIVFGALITDFNNFFLPDSTVSPQQFKATVNKNVLFIVYLFIGKFVLSYVSMFCLRTSGIRISANLRLAYLTALFRQPVSYLDAMPIGRPTDTITASSNLIQAGISDRLAVLVQSAALIVAAYAVAFSRSWSLTLVSSSCLLFILLVYTVVIPFYLRLFKAIEAANEGATAVAGEALSSIRTVVACGAQASLVNRHAVHIAEARRKGLQVSPVVGLQLGPTNFAMYCNFALTFWFGVKQFTAGNVSDAGPVATVIFSVIIVVSAVSFIANPIIALSKAIAASARYFSVIDAPPVKTEGIRDVDLASCRELAFKDVTFSYPTRPGVTILDNLSLVFPTGRVTALVGPSGCGKSTIIALLERWYQLSDQLDRSKVKETKEKEKEKDSEIKDEKYEADKEERKENAGFIMIGSHCIDELDLKWWRSQIGLVQQEPFSFNTSIFRNVAFGLVGSQWENEQEDVQRQLVIEACCEAFADEFIEKLPEKYDTMIGENGIKLSGGQRQRLAIARSIIKRPSILILDEATSAIDVRGERIVQEALDRVSKGRTTITIAHRLSTIKKADKIIVLRKGTAVESGTHEELLAQEGLYHSLVHNQQLDMEDDNNNKTAQAEVETGKDSCQLTMSRTKSAVEETNLEQGLTLPEEPPKELSLFDSVGVLLWEQRKYWILYVGVLIGAAGCGAGYSIQSYLFSQLITVFQLTGSRLYVSTTYRQEYFDSMIRKPIGFFDKDQNSAGSLTSRISSDSTQLQELLGPTMAFPIISVFNVMGCIAISFTFGWKLTLVAIFSAFPLIIIAMFVRVRYEVQFDKMNAAVFEESSQFASEAFGAFRTVTSLTLESSIADRYSDLLQNHVRSAFVKARVAALVFAASDSMELPCMALCFWYGGQLLSTHEYSVLQFFVIYIAVVLGGQAAGHFGSISPNLAQAKAAANRIMSIRPVPDDNKSSAVLDQCEGGVEIEFKSVNFKYPSRDVPIFKSLSFTIRKGQFAALVGPSGCGKTSVISILERFYDYQGGHIRLNGTELSSLDLKPYRQSVSLVSQEPTLYQGTIRDNITLGIDPDSVTTEKVHQSCRDAEIHDFITSLPDGYNTQVGQKGLALSGGQKQRICIARALIRNPQLLLLDEATSSLDSESEKLVQSAIERTAKGRTVLVVAHRLATVQNADVIFVFGDGGIVESGSHHSLLKKRGVYYQMCESQALDR</sequence>
<name>A0A178ENH2_TRIRU</name>
<evidence type="ECO:0000256" key="12">
    <source>
        <dbReference type="SAM" id="MobiDB-lite"/>
    </source>
</evidence>
<dbReference type="InterPro" id="IPR027417">
    <property type="entry name" value="P-loop_NTPase"/>
</dbReference>